<accession>R7Q4V1</accession>
<sequence>MGRILRRSTQGREEERLRFEGRLVALERRLFGSCFGRAQERSRWHFEVWLFVGKSGRRDVRAVVFQGCAGSAERLLRRYGKVKHQLCFGRRKKSTGQQGFAISDDLSLLVYARLATFKTDEEHTRQ</sequence>
<organism evidence="1 2">
    <name type="scientific">Chondrus crispus</name>
    <name type="common">Carrageen Irish moss</name>
    <name type="synonym">Polymorpha crispa</name>
    <dbReference type="NCBI Taxonomy" id="2769"/>
    <lineage>
        <taxon>Eukaryota</taxon>
        <taxon>Rhodophyta</taxon>
        <taxon>Florideophyceae</taxon>
        <taxon>Rhodymeniophycidae</taxon>
        <taxon>Gigartinales</taxon>
        <taxon>Gigartinaceae</taxon>
        <taxon>Chondrus</taxon>
    </lineage>
</organism>
<dbReference type="AlphaFoldDB" id="R7Q4V1"/>
<dbReference type="Gramene" id="CDF32898">
    <property type="protein sequence ID" value="CDF32898"/>
    <property type="gene ID" value="CHC_T00001749001"/>
</dbReference>
<evidence type="ECO:0000313" key="1">
    <source>
        <dbReference type="EMBL" id="CDF32898.1"/>
    </source>
</evidence>
<dbReference type="GeneID" id="17320424"/>
<reference evidence="2" key="1">
    <citation type="journal article" date="2013" name="Proc. Natl. Acad. Sci. U.S.A.">
        <title>Genome structure and metabolic features in the red seaweed Chondrus crispus shed light on evolution of the Archaeplastida.</title>
        <authorList>
            <person name="Collen J."/>
            <person name="Porcel B."/>
            <person name="Carre W."/>
            <person name="Ball S.G."/>
            <person name="Chaparro C."/>
            <person name="Tonon T."/>
            <person name="Barbeyron T."/>
            <person name="Michel G."/>
            <person name="Noel B."/>
            <person name="Valentin K."/>
            <person name="Elias M."/>
            <person name="Artiguenave F."/>
            <person name="Arun A."/>
            <person name="Aury J.M."/>
            <person name="Barbosa-Neto J.F."/>
            <person name="Bothwell J.H."/>
            <person name="Bouget F.Y."/>
            <person name="Brillet L."/>
            <person name="Cabello-Hurtado F."/>
            <person name="Capella-Gutierrez S."/>
            <person name="Charrier B."/>
            <person name="Cladiere L."/>
            <person name="Cock J.M."/>
            <person name="Coelho S.M."/>
            <person name="Colleoni C."/>
            <person name="Czjzek M."/>
            <person name="Da Silva C."/>
            <person name="Delage L."/>
            <person name="Denoeud F."/>
            <person name="Deschamps P."/>
            <person name="Dittami S.M."/>
            <person name="Gabaldon T."/>
            <person name="Gachon C.M."/>
            <person name="Groisillier A."/>
            <person name="Herve C."/>
            <person name="Jabbari K."/>
            <person name="Katinka M."/>
            <person name="Kloareg B."/>
            <person name="Kowalczyk N."/>
            <person name="Labadie K."/>
            <person name="Leblanc C."/>
            <person name="Lopez P.J."/>
            <person name="McLachlan D.H."/>
            <person name="Meslet-Cladiere L."/>
            <person name="Moustafa A."/>
            <person name="Nehr Z."/>
            <person name="Nyvall Collen P."/>
            <person name="Panaud O."/>
            <person name="Partensky F."/>
            <person name="Poulain J."/>
            <person name="Rensing S.A."/>
            <person name="Rousvoal S."/>
            <person name="Samson G."/>
            <person name="Symeonidi A."/>
            <person name="Weissenbach J."/>
            <person name="Zambounis A."/>
            <person name="Wincker P."/>
            <person name="Boyen C."/>
        </authorList>
    </citation>
    <scope>NUCLEOTIDE SEQUENCE [LARGE SCALE GENOMIC DNA]</scope>
    <source>
        <strain evidence="2">cv. Stackhouse</strain>
    </source>
</reference>
<protein>
    <submittedName>
        <fullName evidence="1">Uncharacterized protein</fullName>
    </submittedName>
</protein>
<keyword evidence="2" id="KW-1185">Reference proteome</keyword>
<dbReference type="Proteomes" id="UP000012073">
    <property type="component" value="Unassembled WGS sequence"/>
</dbReference>
<proteinExistence type="predicted"/>
<dbReference type="RefSeq" id="XP_005712699.1">
    <property type="nucleotide sequence ID" value="XM_005712642.1"/>
</dbReference>
<evidence type="ECO:0000313" key="2">
    <source>
        <dbReference type="Proteomes" id="UP000012073"/>
    </source>
</evidence>
<name>R7Q4V1_CHOCR</name>
<gene>
    <name evidence="1" type="ORF">CHC_T00001749001</name>
</gene>
<dbReference type="EMBL" id="HG001599">
    <property type="protein sequence ID" value="CDF32898.1"/>
    <property type="molecule type" value="Genomic_DNA"/>
</dbReference>
<dbReference type="KEGG" id="ccp:CHC_T00001749001"/>